<dbReference type="GO" id="GO:0000398">
    <property type="term" value="P:mRNA splicing, via spliceosome"/>
    <property type="evidence" value="ECO:0007669"/>
    <property type="project" value="InterPro"/>
</dbReference>
<dbReference type="InterPro" id="IPR001163">
    <property type="entry name" value="Sm_dom_euk/arc"/>
</dbReference>
<evidence type="ECO:0000256" key="9">
    <source>
        <dbReference type="SAM" id="MobiDB-lite"/>
    </source>
</evidence>
<dbReference type="Pfam" id="PF01423">
    <property type="entry name" value="LSM"/>
    <property type="match status" value="1"/>
</dbReference>
<proteinExistence type="inferred from homology"/>
<dbReference type="EMBL" id="ML977012">
    <property type="protein sequence ID" value="KAF1952257.1"/>
    <property type="molecule type" value="Genomic_DNA"/>
</dbReference>
<evidence type="ECO:0000256" key="3">
    <source>
        <dbReference type="ARBA" id="ARBA00022664"/>
    </source>
</evidence>
<dbReference type="GO" id="GO:0071004">
    <property type="term" value="C:U2-type prespliceosome"/>
    <property type="evidence" value="ECO:0007669"/>
    <property type="project" value="TreeGrafter"/>
</dbReference>
<keyword evidence="7" id="KW-0539">Nucleus</keyword>
<keyword evidence="6" id="KW-0508">mRNA splicing</keyword>
<dbReference type="PANTHER" id="PTHR10553:SF5">
    <property type="entry name" value="U6 SNRNA-ASSOCIATED SM-LIKE PROTEIN LSM7"/>
    <property type="match status" value="1"/>
</dbReference>
<evidence type="ECO:0000256" key="5">
    <source>
        <dbReference type="ARBA" id="ARBA00022884"/>
    </source>
</evidence>
<keyword evidence="12" id="KW-1185">Reference proteome</keyword>
<keyword evidence="5" id="KW-0694">RNA-binding</keyword>
<dbReference type="GO" id="GO:0071013">
    <property type="term" value="C:catalytic step 2 spliceosome"/>
    <property type="evidence" value="ECO:0007669"/>
    <property type="project" value="TreeGrafter"/>
</dbReference>
<organism evidence="11 12">
    <name type="scientific">Byssothecium circinans</name>
    <dbReference type="NCBI Taxonomy" id="147558"/>
    <lineage>
        <taxon>Eukaryota</taxon>
        <taxon>Fungi</taxon>
        <taxon>Dikarya</taxon>
        <taxon>Ascomycota</taxon>
        <taxon>Pezizomycotina</taxon>
        <taxon>Dothideomycetes</taxon>
        <taxon>Pleosporomycetidae</taxon>
        <taxon>Pleosporales</taxon>
        <taxon>Massarineae</taxon>
        <taxon>Massarinaceae</taxon>
        <taxon>Byssothecium</taxon>
    </lineage>
</organism>
<evidence type="ECO:0000256" key="7">
    <source>
        <dbReference type="ARBA" id="ARBA00023242"/>
    </source>
</evidence>
<feature type="region of interest" description="Disordered" evidence="9">
    <location>
        <begin position="1"/>
        <end position="41"/>
    </location>
</feature>
<dbReference type="GO" id="GO:0000956">
    <property type="term" value="P:nuclear-transcribed mRNA catabolic process"/>
    <property type="evidence" value="ECO:0007669"/>
    <property type="project" value="InterPro"/>
</dbReference>
<keyword evidence="8" id="KW-0687">Ribonucleoprotein</keyword>
<dbReference type="InterPro" id="IPR010920">
    <property type="entry name" value="LSM_dom_sf"/>
</dbReference>
<dbReference type="SUPFAM" id="SSF50182">
    <property type="entry name" value="Sm-like ribonucleoproteins"/>
    <property type="match status" value="1"/>
</dbReference>
<keyword evidence="4" id="KW-0747">Spliceosome</keyword>
<dbReference type="OrthoDB" id="274944at2759"/>
<dbReference type="PANTHER" id="PTHR10553">
    <property type="entry name" value="SMALL NUCLEAR RIBONUCLEOPROTEIN"/>
    <property type="match status" value="1"/>
</dbReference>
<dbReference type="SMART" id="SM00651">
    <property type="entry name" value="Sm"/>
    <property type="match status" value="1"/>
</dbReference>
<accession>A0A6A5TTM1</accession>
<name>A0A6A5TTM1_9PLEO</name>
<dbReference type="PROSITE" id="PS52002">
    <property type="entry name" value="SM"/>
    <property type="match status" value="1"/>
</dbReference>
<evidence type="ECO:0000313" key="12">
    <source>
        <dbReference type="Proteomes" id="UP000800035"/>
    </source>
</evidence>
<dbReference type="FunFam" id="2.30.30.100:FF:000043">
    <property type="entry name" value="U6 snRNA-associated Sm-like protein LSm7"/>
    <property type="match status" value="1"/>
</dbReference>
<evidence type="ECO:0000256" key="2">
    <source>
        <dbReference type="ARBA" id="ARBA00006850"/>
    </source>
</evidence>
<evidence type="ECO:0000313" key="11">
    <source>
        <dbReference type="EMBL" id="KAF1952257.1"/>
    </source>
</evidence>
<protein>
    <submittedName>
        <fullName evidence="11">U6 snRNA-associated Sm-like protein LSm7</fullName>
    </submittedName>
</protein>
<comment type="similarity">
    <text evidence="2">Belongs to the snRNP Sm proteins family.</text>
</comment>
<evidence type="ECO:0000256" key="6">
    <source>
        <dbReference type="ARBA" id="ARBA00023187"/>
    </source>
</evidence>
<feature type="domain" description="Sm" evidence="10">
    <location>
        <begin position="41"/>
        <end position="117"/>
    </location>
</feature>
<dbReference type="Gene3D" id="2.30.30.100">
    <property type="match status" value="1"/>
</dbReference>
<evidence type="ECO:0000256" key="1">
    <source>
        <dbReference type="ARBA" id="ARBA00004123"/>
    </source>
</evidence>
<dbReference type="CDD" id="cd01729">
    <property type="entry name" value="LSm7"/>
    <property type="match status" value="1"/>
</dbReference>
<dbReference type="GO" id="GO:0003723">
    <property type="term" value="F:RNA binding"/>
    <property type="evidence" value="ECO:0007669"/>
    <property type="project" value="UniProtKB-KW"/>
</dbReference>
<evidence type="ECO:0000256" key="8">
    <source>
        <dbReference type="ARBA" id="ARBA00023274"/>
    </source>
</evidence>
<reference evidence="11" key="1">
    <citation type="journal article" date="2020" name="Stud. Mycol.">
        <title>101 Dothideomycetes genomes: a test case for predicting lifestyles and emergence of pathogens.</title>
        <authorList>
            <person name="Haridas S."/>
            <person name="Albert R."/>
            <person name="Binder M."/>
            <person name="Bloem J."/>
            <person name="Labutti K."/>
            <person name="Salamov A."/>
            <person name="Andreopoulos B."/>
            <person name="Baker S."/>
            <person name="Barry K."/>
            <person name="Bills G."/>
            <person name="Bluhm B."/>
            <person name="Cannon C."/>
            <person name="Castanera R."/>
            <person name="Culley D."/>
            <person name="Daum C."/>
            <person name="Ezra D."/>
            <person name="Gonzalez J."/>
            <person name="Henrissat B."/>
            <person name="Kuo A."/>
            <person name="Liang C."/>
            <person name="Lipzen A."/>
            <person name="Lutzoni F."/>
            <person name="Magnuson J."/>
            <person name="Mondo S."/>
            <person name="Nolan M."/>
            <person name="Ohm R."/>
            <person name="Pangilinan J."/>
            <person name="Park H.-J."/>
            <person name="Ramirez L."/>
            <person name="Alfaro M."/>
            <person name="Sun H."/>
            <person name="Tritt A."/>
            <person name="Yoshinaga Y."/>
            <person name="Zwiers L.-H."/>
            <person name="Turgeon B."/>
            <person name="Goodwin S."/>
            <person name="Spatafora J."/>
            <person name="Crous P."/>
            <person name="Grigoriev I."/>
        </authorList>
    </citation>
    <scope>NUCLEOTIDE SEQUENCE</scope>
    <source>
        <strain evidence="11">CBS 675.92</strain>
    </source>
</reference>
<keyword evidence="3" id="KW-0507">mRNA processing</keyword>
<comment type="subcellular location">
    <subcellularLocation>
        <location evidence="1">Nucleus</location>
    </subcellularLocation>
</comment>
<evidence type="ECO:0000256" key="4">
    <source>
        <dbReference type="ARBA" id="ARBA00022728"/>
    </source>
</evidence>
<dbReference type="InterPro" id="IPR017132">
    <property type="entry name" value="Lsm7"/>
</dbReference>
<dbReference type="AlphaFoldDB" id="A0A6A5TTM1"/>
<dbReference type="InterPro" id="IPR044641">
    <property type="entry name" value="Lsm7/SmG-like"/>
</dbReference>
<dbReference type="GO" id="GO:0097526">
    <property type="term" value="C:spliceosomal tri-snRNP complex"/>
    <property type="evidence" value="ECO:0007669"/>
    <property type="project" value="TreeGrafter"/>
</dbReference>
<evidence type="ECO:0000259" key="10">
    <source>
        <dbReference type="PROSITE" id="PS52002"/>
    </source>
</evidence>
<dbReference type="GO" id="GO:1990726">
    <property type="term" value="C:Lsm1-7-Pat1 complex"/>
    <property type="evidence" value="ECO:0007669"/>
    <property type="project" value="TreeGrafter"/>
</dbReference>
<gene>
    <name evidence="11" type="ORF">CC80DRAFT_518964</name>
</gene>
<dbReference type="GO" id="GO:0005688">
    <property type="term" value="C:U6 snRNP"/>
    <property type="evidence" value="ECO:0007669"/>
    <property type="project" value="TreeGrafter"/>
</dbReference>
<sequence length="129" mass="13770">MSERGAFRGGRGGGRGGDRGGRGGGRGGHGGGGHAEKPKKENILDLGKYMDKRITVKFTGGREVIGTLKGYDQLMNLVLDEVKEAMADDEGNIRYRKLGLIVARGTLLVVISPVDGSEEIANPFIQEEE</sequence>
<dbReference type="InterPro" id="IPR047575">
    <property type="entry name" value="Sm"/>
</dbReference>
<feature type="compositionally biased region" description="Gly residues" evidence="9">
    <location>
        <begin position="22"/>
        <end position="33"/>
    </location>
</feature>
<dbReference type="Proteomes" id="UP000800035">
    <property type="component" value="Unassembled WGS sequence"/>
</dbReference>